<reference evidence="1 2" key="1">
    <citation type="submission" date="2018-04" db="EMBL/GenBank/DDBJ databases">
        <title>Draft genome sequence of Pseudomonas syringae pv. actinidiae biovar 3 strains isolated from kiwifruit in Kagawa prefecture.</title>
        <authorList>
            <person name="Tabuchi M."/>
            <person name="Saito M."/>
            <person name="Fujiwara S."/>
            <person name="Sasa N."/>
            <person name="Akimitsu K."/>
            <person name="Gomi K."/>
            <person name="Konishi-Sugita S."/>
            <person name="Hamano K."/>
            <person name="Kataoka I."/>
        </authorList>
    </citation>
    <scope>NUCLEOTIDE SEQUENCE [LARGE SCALE GENOMIC DNA]</scope>
    <source>
        <strain evidence="1 2">MAFF212211</strain>
    </source>
</reference>
<gene>
    <name evidence="1" type="ORF">KPSA3_04118</name>
</gene>
<protein>
    <submittedName>
        <fullName evidence="1">Rad3-related DNA helicase</fullName>
    </submittedName>
</protein>
<dbReference type="Proteomes" id="UP000248291">
    <property type="component" value="Unassembled WGS sequence"/>
</dbReference>
<keyword evidence="1" id="KW-0067">ATP-binding</keyword>
<accession>A0AAN4Q6V3</accession>
<keyword evidence="1" id="KW-0547">Nucleotide-binding</keyword>
<dbReference type="GO" id="GO:0004386">
    <property type="term" value="F:helicase activity"/>
    <property type="evidence" value="ECO:0007669"/>
    <property type="project" value="UniProtKB-KW"/>
</dbReference>
<evidence type="ECO:0000313" key="1">
    <source>
        <dbReference type="EMBL" id="GBH18139.1"/>
    </source>
</evidence>
<name>A0AAN4Q6V3_PSESF</name>
<comment type="caution">
    <text evidence="1">The sequence shown here is derived from an EMBL/GenBank/DDBJ whole genome shotgun (WGS) entry which is preliminary data.</text>
</comment>
<dbReference type="EMBL" id="BGKA01000144">
    <property type="protein sequence ID" value="GBH18139.1"/>
    <property type="molecule type" value="Genomic_DNA"/>
</dbReference>
<dbReference type="AlphaFoldDB" id="A0AAN4Q6V3"/>
<organism evidence="1 2">
    <name type="scientific">Pseudomonas syringae pv. actinidiae</name>
    <dbReference type="NCBI Taxonomy" id="103796"/>
    <lineage>
        <taxon>Bacteria</taxon>
        <taxon>Pseudomonadati</taxon>
        <taxon>Pseudomonadota</taxon>
        <taxon>Gammaproteobacteria</taxon>
        <taxon>Pseudomonadales</taxon>
        <taxon>Pseudomonadaceae</taxon>
        <taxon>Pseudomonas</taxon>
        <taxon>Pseudomonas syringae</taxon>
    </lineage>
</organism>
<keyword evidence="1" id="KW-0378">Hydrolase</keyword>
<evidence type="ECO:0000313" key="2">
    <source>
        <dbReference type="Proteomes" id="UP000248291"/>
    </source>
</evidence>
<sequence>MRALCEFTAKVGDLDLRFTPSPTAQEGIAGHRTVASRRVAVPIIRPSWR</sequence>
<keyword evidence="1" id="KW-0347">Helicase</keyword>
<proteinExistence type="predicted"/>